<dbReference type="InterPro" id="IPR036249">
    <property type="entry name" value="Thioredoxin-like_sf"/>
</dbReference>
<dbReference type="Gene3D" id="3.40.30.10">
    <property type="entry name" value="Glutaredoxin"/>
    <property type="match status" value="2"/>
</dbReference>
<dbReference type="PANTHER" id="PTHR19991">
    <property type="entry name" value="L 2 01289"/>
    <property type="match status" value="1"/>
</dbReference>
<keyword evidence="5" id="KW-1185">Reference proteome</keyword>
<feature type="domain" description="Thioredoxin" evidence="3">
    <location>
        <begin position="156"/>
        <end position="232"/>
    </location>
</feature>
<sequence>MCDTFRSVLLLLFVVSLCHVIYSSQVKQVTTEEFRETIEKEKYVLVLFYYDTDTCTRCADAEKEIEKVQTPEMFDQDIVKVKCDDPGTAVKYGVHTIPQLIFFRKASPVLYEIPEDTRVILWEDVTVWLDNAKTIATQTLYEDSFEHLTQASTGATTGDWLVIFYNSACQSYLSAIEGAAIELKQRMNVAKVDTDINPVLATRFGIKECPTTYFFRQGKMYLYFSDDKNHYDIKSLRLFATSWYKNVKAVKVPSIPTYFEKLTESIAMSLKEKMNSPKRNQFLIIIGIVLANNNALAKFLTSNKQYHIHASGPCIVNIREKKQSKSHHALQNNPPGSGCMNLTKPQAQGVTSATSDHGTKYQLPYSRIQCQQQSFYLSTIRPWNNFPA</sequence>
<evidence type="ECO:0000256" key="1">
    <source>
        <dbReference type="SAM" id="MobiDB-lite"/>
    </source>
</evidence>
<dbReference type="Pfam" id="PF00085">
    <property type="entry name" value="Thioredoxin"/>
    <property type="match status" value="2"/>
</dbReference>
<protein>
    <recommendedName>
        <fullName evidence="3">Thioredoxin domain-containing protein</fullName>
    </recommendedName>
</protein>
<dbReference type="AlphaFoldDB" id="A0A6J8A737"/>
<dbReference type="PANTHER" id="PTHR19991:SF2">
    <property type="entry name" value="GH08893P"/>
    <property type="match status" value="1"/>
</dbReference>
<accession>A0A6J8A737</accession>
<evidence type="ECO:0000313" key="4">
    <source>
        <dbReference type="EMBL" id="CAC5362305.1"/>
    </source>
</evidence>
<evidence type="ECO:0000259" key="3">
    <source>
        <dbReference type="Pfam" id="PF00085"/>
    </source>
</evidence>
<feature type="compositionally biased region" description="Polar residues" evidence="1">
    <location>
        <begin position="343"/>
        <end position="356"/>
    </location>
</feature>
<gene>
    <name evidence="4" type="ORF">MCOR_4104</name>
</gene>
<reference evidence="4 5" key="1">
    <citation type="submission" date="2020-06" db="EMBL/GenBank/DDBJ databases">
        <authorList>
            <person name="Li R."/>
            <person name="Bekaert M."/>
        </authorList>
    </citation>
    <scope>NUCLEOTIDE SEQUENCE [LARGE SCALE GENOMIC DNA]</scope>
    <source>
        <strain evidence="5">wild</strain>
    </source>
</reference>
<feature type="signal peptide" evidence="2">
    <location>
        <begin position="1"/>
        <end position="23"/>
    </location>
</feature>
<name>A0A6J8A737_MYTCO</name>
<dbReference type="EMBL" id="CACVKT020000738">
    <property type="protein sequence ID" value="CAC5362305.1"/>
    <property type="molecule type" value="Genomic_DNA"/>
</dbReference>
<evidence type="ECO:0000313" key="5">
    <source>
        <dbReference type="Proteomes" id="UP000507470"/>
    </source>
</evidence>
<feature type="region of interest" description="Disordered" evidence="1">
    <location>
        <begin position="323"/>
        <end position="356"/>
    </location>
</feature>
<dbReference type="SUPFAM" id="SSF52833">
    <property type="entry name" value="Thioredoxin-like"/>
    <property type="match status" value="2"/>
</dbReference>
<keyword evidence="2" id="KW-0732">Signal</keyword>
<evidence type="ECO:0000256" key="2">
    <source>
        <dbReference type="SAM" id="SignalP"/>
    </source>
</evidence>
<feature type="chain" id="PRO_5026753314" description="Thioredoxin domain-containing protein" evidence="2">
    <location>
        <begin position="24"/>
        <end position="388"/>
    </location>
</feature>
<proteinExistence type="predicted"/>
<dbReference type="OrthoDB" id="72053at2759"/>
<organism evidence="4 5">
    <name type="scientific">Mytilus coruscus</name>
    <name type="common">Sea mussel</name>
    <dbReference type="NCBI Taxonomy" id="42192"/>
    <lineage>
        <taxon>Eukaryota</taxon>
        <taxon>Metazoa</taxon>
        <taxon>Spiralia</taxon>
        <taxon>Lophotrochozoa</taxon>
        <taxon>Mollusca</taxon>
        <taxon>Bivalvia</taxon>
        <taxon>Autobranchia</taxon>
        <taxon>Pteriomorphia</taxon>
        <taxon>Mytilida</taxon>
        <taxon>Mytiloidea</taxon>
        <taxon>Mytilidae</taxon>
        <taxon>Mytilinae</taxon>
        <taxon>Mytilus</taxon>
    </lineage>
</organism>
<feature type="domain" description="Thioredoxin" evidence="3">
    <location>
        <begin position="26"/>
        <end position="107"/>
    </location>
</feature>
<dbReference type="Proteomes" id="UP000507470">
    <property type="component" value="Unassembled WGS sequence"/>
</dbReference>
<dbReference type="CDD" id="cd02961">
    <property type="entry name" value="PDI_a_family"/>
    <property type="match status" value="1"/>
</dbReference>
<dbReference type="InterPro" id="IPR013766">
    <property type="entry name" value="Thioredoxin_domain"/>
</dbReference>